<comment type="similarity">
    <text evidence="1">Belongs to the ArsC family.</text>
</comment>
<evidence type="ECO:0000256" key="1">
    <source>
        <dbReference type="PROSITE-ProRule" id="PRU01282"/>
    </source>
</evidence>
<dbReference type="InterPro" id="IPR006660">
    <property type="entry name" value="Arsenate_reductase-like"/>
</dbReference>
<dbReference type="AlphaFoldDB" id="A0A9D1FC43"/>
<dbReference type="PANTHER" id="PTHR30041:SF8">
    <property type="entry name" value="PROTEIN YFFB"/>
    <property type="match status" value="1"/>
</dbReference>
<accession>A0A9D1FC43</accession>
<dbReference type="EMBL" id="DVJK01000018">
    <property type="protein sequence ID" value="HIS66045.1"/>
    <property type="molecule type" value="Genomic_DNA"/>
</dbReference>
<sequence length="110" mass="12943">MNIQIYGKGKCFDTKKAERWFKERRIKYQFVDLPRYGMGRRELESVRAAVGLEALVDAKAPDADLIRYLASDAERFERLLEYPDNIRTPIVRNGRKATVGFCPEVWKDWE</sequence>
<evidence type="ECO:0000313" key="3">
    <source>
        <dbReference type="Proteomes" id="UP000824001"/>
    </source>
</evidence>
<evidence type="ECO:0000313" key="2">
    <source>
        <dbReference type="EMBL" id="HIS66045.1"/>
    </source>
</evidence>
<protein>
    <submittedName>
        <fullName evidence="2">ArsC family transcriptional regulator</fullName>
    </submittedName>
</protein>
<comment type="caution">
    <text evidence="2">The sequence shown here is derived from an EMBL/GenBank/DDBJ whole genome shotgun (WGS) entry which is preliminary data.</text>
</comment>
<organism evidence="2 3">
    <name type="scientific">Candidatus Scatomorpha merdipullorum</name>
    <dbReference type="NCBI Taxonomy" id="2840927"/>
    <lineage>
        <taxon>Bacteria</taxon>
        <taxon>Bacillati</taxon>
        <taxon>Bacillota</taxon>
        <taxon>Clostridia</taxon>
        <taxon>Eubacteriales</taxon>
        <taxon>Candidatus Scatomorpha</taxon>
    </lineage>
</organism>
<dbReference type="Gene3D" id="3.40.30.10">
    <property type="entry name" value="Glutaredoxin"/>
    <property type="match status" value="1"/>
</dbReference>
<reference evidence="2" key="1">
    <citation type="submission" date="2020-10" db="EMBL/GenBank/DDBJ databases">
        <authorList>
            <person name="Gilroy R."/>
        </authorList>
    </citation>
    <scope>NUCLEOTIDE SEQUENCE</scope>
    <source>
        <strain evidence="2">ChiHjej10B9-9673</strain>
    </source>
</reference>
<proteinExistence type="inferred from homology"/>
<reference evidence="2" key="2">
    <citation type="journal article" date="2021" name="PeerJ">
        <title>Extensive microbial diversity within the chicken gut microbiome revealed by metagenomics and culture.</title>
        <authorList>
            <person name="Gilroy R."/>
            <person name="Ravi A."/>
            <person name="Getino M."/>
            <person name="Pursley I."/>
            <person name="Horton D.L."/>
            <person name="Alikhan N.F."/>
            <person name="Baker D."/>
            <person name="Gharbi K."/>
            <person name="Hall N."/>
            <person name="Watson M."/>
            <person name="Adriaenssens E.M."/>
            <person name="Foster-Nyarko E."/>
            <person name="Jarju S."/>
            <person name="Secka A."/>
            <person name="Antonio M."/>
            <person name="Oren A."/>
            <person name="Chaudhuri R.R."/>
            <person name="La Ragione R."/>
            <person name="Hildebrand F."/>
            <person name="Pallen M.J."/>
        </authorList>
    </citation>
    <scope>NUCLEOTIDE SEQUENCE</scope>
    <source>
        <strain evidence="2">ChiHjej10B9-9673</strain>
    </source>
</reference>
<name>A0A9D1FC43_9FIRM</name>
<dbReference type="InterPro" id="IPR036249">
    <property type="entry name" value="Thioredoxin-like_sf"/>
</dbReference>
<dbReference type="PANTHER" id="PTHR30041">
    <property type="entry name" value="ARSENATE REDUCTASE"/>
    <property type="match status" value="1"/>
</dbReference>
<dbReference type="SUPFAM" id="SSF52833">
    <property type="entry name" value="Thioredoxin-like"/>
    <property type="match status" value="1"/>
</dbReference>
<gene>
    <name evidence="2" type="ORF">IAC18_00645</name>
</gene>
<dbReference type="Proteomes" id="UP000824001">
    <property type="component" value="Unassembled WGS sequence"/>
</dbReference>
<dbReference type="PROSITE" id="PS51353">
    <property type="entry name" value="ARSC"/>
    <property type="match status" value="1"/>
</dbReference>